<protein>
    <submittedName>
        <fullName evidence="2">Uncharacterized protein</fullName>
    </submittedName>
</protein>
<feature type="region of interest" description="Disordered" evidence="1">
    <location>
        <begin position="51"/>
        <end position="83"/>
    </location>
</feature>
<evidence type="ECO:0000313" key="2">
    <source>
        <dbReference type="EMBL" id="GKZ16952.1"/>
    </source>
</evidence>
<gene>
    <name evidence="2" type="ORF">AbraCBS73388_005938</name>
</gene>
<dbReference type="Proteomes" id="UP001143548">
    <property type="component" value="Unassembled WGS sequence"/>
</dbReference>
<dbReference type="EMBL" id="BROQ01000003">
    <property type="protein sequence ID" value="GKZ16952.1"/>
    <property type="molecule type" value="Genomic_DNA"/>
</dbReference>
<reference evidence="2" key="1">
    <citation type="submission" date="2022-07" db="EMBL/GenBank/DDBJ databases">
        <title>Taxonomy of Aspergillus series Nigri: significant species reduction supported by multi-species coalescent approaches.</title>
        <authorList>
            <person name="Bian C."/>
            <person name="Kusuya Y."/>
            <person name="Sklenar F."/>
            <person name="D'hooge E."/>
            <person name="Yaguchi T."/>
            <person name="Takahashi H."/>
            <person name="Hubka V."/>
        </authorList>
    </citation>
    <scope>NUCLEOTIDE SEQUENCE</scope>
    <source>
        <strain evidence="2">CBS 733.88</strain>
    </source>
</reference>
<organism evidence="2 3">
    <name type="scientific">Aspergillus brasiliensis</name>
    <dbReference type="NCBI Taxonomy" id="319629"/>
    <lineage>
        <taxon>Eukaryota</taxon>
        <taxon>Fungi</taxon>
        <taxon>Dikarya</taxon>
        <taxon>Ascomycota</taxon>
        <taxon>Pezizomycotina</taxon>
        <taxon>Eurotiomycetes</taxon>
        <taxon>Eurotiomycetidae</taxon>
        <taxon>Eurotiales</taxon>
        <taxon>Aspergillaceae</taxon>
        <taxon>Aspergillus</taxon>
        <taxon>Aspergillus subgen. Circumdati</taxon>
    </lineage>
</organism>
<dbReference type="AlphaFoldDB" id="A0A9W5YH19"/>
<accession>A0A9W5YH19</accession>
<evidence type="ECO:0000256" key="1">
    <source>
        <dbReference type="SAM" id="MobiDB-lite"/>
    </source>
</evidence>
<feature type="compositionally biased region" description="Low complexity" evidence="1">
    <location>
        <begin position="52"/>
        <end position="67"/>
    </location>
</feature>
<feature type="region of interest" description="Disordered" evidence="1">
    <location>
        <begin position="131"/>
        <end position="154"/>
    </location>
</feature>
<proteinExistence type="predicted"/>
<sequence length="154" mass="16594">MALCELIQEVNWFMHHEQLRGPVSGELSRAAVEILSSRQCSQSPGIELYGLRSSPAPAPRAGGARSSIRQDRRTARAGQGTRASPIRVPDFISIPVSPSLAISFQFPITGCVNRVLGFSLTGSDIPYSAAPVSRRPGSTPGSAIEIMDFEEDKR</sequence>
<comment type="caution">
    <text evidence="2">The sequence shown here is derived from an EMBL/GenBank/DDBJ whole genome shotgun (WGS) entry which is preliminary data.</text>
</comment>
<name>A0A9W5YH19_9EURO</name>
<evidence type="ECO:0000313" key="3">
    <source>
        <dbReference type="Proteomes" id="UP001143548"/>
    </source>
</evidence>